<gene>
    <name evidence="4" type="ORF">NRK68_11600</name>
</gene>
<evidence type="ECO:0000256" key="2">
    <source>
        <dbReference type="SAM" id="Phobius"/>
    </source>
</evidence>
<evidence type="ECO:0000256" key="1">
    <source>
        <dbReference type="SAM" id="MobiDB-lite"/>
    </source>
</evidence>
<sequence>MNDRQDQYGRYDPHAAHEQQLIGYDAYGRPVYGRAPGQSAPQYEQQQGYGYDYQDYGQQQPQQYYQQQPAAQEYGQQEYTQAPSYGYDTQQSPQQAPQQTQQQAQQWIPQQTAPEPAPAEQPASRAERPAAQVPEPRRPEGGSEAGRDYHTEMFAFIDQPDEDSEDVIDWLKFTESRTERREEARRRGRNRVVALIVVLAVFVVAGLGYLWYAGKLPFLDGPGKKTAATADAGAQKRDMIVVHLHNTKKGGTSSALLVDNVTTKQGATVLLPNALALTGQDGTATALGKSVGEGGLGTREALDSVLGTRIGGTWRLDTPFLENLVELVGGIEADTDTAVPADDAAKTPAVGQGQKQSLSGPMAVAYATYRAQGEPEAKQLERTGKVLHAVLRKFPSDPKAGAVTVESIGQILDPALNAQTLGTMLSKLGAHAKVGAYRTDVIAVKPDGTLTDDANKKVVKEVLGGSAGAAQPGATPRVGLKDASGDEKTQVAAKAALMNGGYAFVDGGKADKTAAASQITYQDDAQRDRAIEVAKTLGLAETAVKKAENVVNADVVVILGKDYKAP</sequence>
<feature type="compositionally biased region" description="Low complexity" evidence="1">
    <location>
        <begin position="89"/>
        <end position="132"/>
    </location>
</feature>
<reference evidence="4" key="1">
    <citation type="submission" date="2022-08" db="EMBL/GenBank/DDBJ databases">
        <authorList>
            <person name="Tian L."/>
        </authorList>
    </citation>
    <scope>NUCLEOTIDE SEQUENCE</scope>
    <source>
        <strain evidence="4">CM253</strain>
    </source>
</reference>
<keyword evidence="2" id="KW-1133">Transmembrane helix</keyword>
<dbReference type="PANTHER" id="PTHR33392:SF6">
    <property type="entry name" value="POLYISOPRENYL-TEICHOIC ACID--PEPTIDOGLYCAN TEICHOIC ACID TRANSFERASE TAGU"/>
    <property type="match status" value="1"/>
</dbReference>
<feature type="compositionally biased region" description="Basic and acidic residues" evidence="1">
    <location>
        <begin position="135"/>
        <end position="147"/>
    </location>
</feature>
<evidence type="ECO:0000313" key="5">
    <source>
        <dbReference type="Proteomes" id="UP001057738"/>
    </source>
</evidence>
<dbReference type="RefSeq" id="WP_257855727.1">
    <property type="nucleotide sequence ID" value="NZ_CP102514.1"/>
</dbReference>
<keyword evidence="2" id="KW-0472">Membrane</keyword>
<dbReference type="InterPro" id="IPR050922">
    <property type="entry name" value="LytR/CpsA/Psr_CW_biosynth"/>
</dbReference>
<name>A0ABY5PV69_9ACTN</name>
<dbReference type="EMBL" id="CP102514">
    <property type="protein sequence ID" value="UUY47807.1"/>
    <property type="molecule type" value="Genomic_DNA"/>
</dbReference>
<feature type="domain" description="LytR/CpsA/Psr regulator C-terminal" evidence="3">
    <location>
        <begin position="481"/>
        <end position="563"/>
    </location>
</feature>
<keyword evidence="5" id="KW-1185">Reference proteome</keyword>
<feature type="compositionally biased region" description="Low complexity" evidence="1">
    <location>
        <begin position="40"/>
        <end position="79"/>
    </location>
</feature>
<evidence type="ECO:0000313" key="4">
    <source>
        <dbReference type="EMBL" id="UUY47807.1"/>
    </source>
</evidence>
<dbReference type="InterPro" id="IPR027381">
    <property type="entry name" value="LytR/CpsA/Psr_C"/>
</dbReference>
<proteinExistence type="predicted"/>
<dbReference type="GeneID" id="95574117"/>
<feature type="transmembrane region" description="Helical" evidence="2">
    <location>
        <begin position="192"/>
        <end position="212"/>
    </location>
</feature>
<keyword evidence="2" id="KW-0812">Transmembrane</keyword>
<dbReference type="PANTHER" id="PTHR33392">
    <property type="entry name" value="POLYISOPRENYL-TEICHOIC ACID--PEPTIDOGLYCAN TEICHOIC ACID TRANSFERASE TAGU"/>
    <property type="match status" value="1"/>
</dbReference>
<dbReference type="Proteomes" id="UP001057738">
    <property type="component" value="Chromosome"/>
</dbReference>
<accession>A0ABY5PV69</accession>
<dbReference type="Gene3D" id="3.40.630.190">
    <property type="entry name" value="LCP protein"/>
    <property type="match status" value="1"/>
</dbReference>
<feature type="region of interest" description="Disordered" evidence="1">
    <location>
        <begin position="27"/>
        <end position="147"/>
    </location>
</feature>
<evidence type="ECO:0000259" key="3">
    <source>
        <dbReference type="Pfam" id="PF13399"/>
    </source>
</evidence>
<organism evidence="4 5">
    <name type="scientific">Streptomyces yangpuensis</name>
    <dbReference type="NCBI Taxonomy" id="1648182"/>
    <lineage>
        <taxon>Bacteria</taxon>
        <taxon>Bacillati</taxon>
        <taxon>Actinomycetota</taxon>
        <taxon>Actinomycetes</taxon>
        <taxon>Kitasatosporales</taxon>
        <taxon>Streptomycetaceae</taxon>
        <taxon>Streptomyces</taxon>
    </lineage>
</organism>
<dbReference type="Pfam" id="PF13399">
    <property type="entry name" value="LytR_C"/>
    <property type="match status" value="1"/>
</dbReference>
<protein>
    <submittedName>
        <fullName evidence="4">LytR C-terminal domain-containing protein</fullName>
    </submittedName>
</protein>